<proteinExistence type="predicted"/>
<dbReference type="RefSeq" id="WP_034354350.1">
    <property type="nucleotide sequence ID" value="NZ_JRPR02000001.1"/>
</dbReference>
<keyword evidence="3" id="KW-1185">Reference proteome</keyword>
<organism evidence="2 3">
    <name type="scientific">Helicobacter jaachi</name>
    <dbReference type="NCBI Taxonomy" id="1677920"/>
    <lineage>
        <taxon>Bacteria</taxon>
        <taxon>Pseudomonadati</taxon>
        <taxon>Campylobacterota</taxon>
        <taxon>Epsilonproteobacteria</taxon>
        <taxon>Campylobacterales</taxon>
        <taxon>Helicobacteraceae</taxon>
        <taxon>Helicobacter</taxon>
    </lineage>
</organism>
<reference evidence="2 3" key="1">
    <citation type="journal article" date="2014" name="Genome Announc.">
        <title>Draft genome sequences of eight enterohepatic helicobacter species isolated from both laboratory and wild rodents.</title>
        <authorList>
            <person name="Sheh A."/>
            <person name="Shen Z."/>
            <person name="Fox J.G."/>
        </authorList>
    </citation>
    <scope>NUCLEOTIDE SEQUENCE [LARGE SCALE GENOMIC DNA]</scope>
    <source>
        <strain evidence="2 3">MIT 09-6949</strain>
    </source>
</reference>
<dbReference type="InterPro" id="IPR025714">
    <property type="entry name" value="Methyltranfer_dom"/>
</dbReference>
<dbReference type="GO" id="GO:0008168">
    <property type="term" value="F:methyltransferase activity"/>
    <property type="evidence" value="ECO:0007669"/>
    <property type="project" value="UniProtKB-KW"/>
</dbReference>
<dbReference type="Proteomes" id="UP000029733">
    <property type="component" value="Unassembled WGS sequence"/>
</dbReference>
<accession>A0A4U8TCQ3</accession>
<protein>
    <submittedName>
        <fullName evidence="2">Methyltransferase domain-containing protein</fullName>
    </submittedName>
</protein>
<dbReference type="Gene3D" id="3.40.50.150">
    <property type="entry name" value="Vaccinia Virus protein VP39"/>
    <property type="match status" value="1"/>
</dbReference>
<dbReference type="OrthoDB" id="9781225at2"/>
<dbReference type="AlphaFoldDB" id="A0A4U8TCQ3"/>
<dbReference type="EMBL" id="JRPR02000001">
    <property type="protein sequence ID" value="TLD97756.1"/>
    <property type="molecule type" value="Genomic_DNA"/>
</dbReference>
<dbReference type="CDD" id="cd02440">
    <property type="entry name" value="AdoMet_MTases"/>
    <property type="match status" value="1"/>
</dbReference>
<dbReference type="InterPro" id="IPR029063">
    <property type="entry name" value="SAM-dependent_MTases_sf"/>
</dbReference>
<keyword evidence="2" id="KW-0808">Transferase</keyword>
<dbReference type="SUPFAM" id="SSF53335">
    <property type="entry name" value="S-adenosyl-L-methionine-dependent methyltransferases"/>
    <property type="match status" value="1"/>
</dbReference>
<keyword evidence="2" id="KW-0489">Methyltransferase</keyword>
<name>A0A4U8TCQ3_9HELI</name>
<evidence type="ECO:0000313" key="2">
    <source>
        <dbReference type="EMBL" id="TLD97756.1"/>
    </source>
</evidence>
<dbReference type="GO" id="GO:0032259">
    <property type="term" value="P:methylation"/>
    <property type="evidence" value="ECO:0007669"/>
    <property type="project" value="UniProtKB-KW"/>
</dbReference>
<dbReference type="Pfam" id="PF13847">
    <property type="entry name" value="Methyltransf_31"/>
    <property type="match status" value="1"/>
</dbReference>
<gene>
    <name evidence="2" type="ORF">LS71_003215</name>
</gene>
<evidence type="ECO:0000259" key="1">
    <source>
        <dbReference type="Pfam" id="PF13847"/>
    </source>
</evidence>
<evidence type="ECO:0000313" key="3">
    <source>
        <dbReference type="Proteomes" id="UP000029733"/>
    </source>
</evidence>
<dbReference type="STRING" id="1677920.LS71_04695"/>
<feature type="domain" description="Methyltransferase" evidence="1">
    <location>
        <begin position="37"/>
        <end position="110"/>
    </location>
</feature>
<comment type="caution">
    <text evidence="2">The sequence shown here is derived from an EMBL/GenBank/DDBJ whole genome shotgun (WGS) entry which is preliminary data.</text>
</comment>
<sequence>MRQLWNQKAKSFPRFKKDTADTLEILDFFASCGVSFKDKTILDIGCGNGRFTLQLAFLAKRIYGSDISESMLANLENDAKDLGLANVIALHSAWDSLDLSKLEPIELTFASMTPALNNKKSFEKALHSYTQGFCYVGWGRRRASSFLEPIFKEHNLTFLLPVGLPDVLKWLKELGYPKPKHCYKNANYIFDASREEAIEHVVWNIRVHDGEPDMEKITRYVDSQLINNRIVYEHEREIGVCFIPFRQENEQQN</sequence>